<evidence type="ECO:0000259" key="1">
    <source>
        <dbReference type="Pfam" id="PF08241"/>
    </source>
</evidence>
<name>A0A7X7R7R6_9RHOO</name>
<dbReference type="Gene3D" id="3.40.50.150">
    <property type="entry name" value="Vaccinia Virus protein VP39"/>
    <property type="match status" value="1"/>
</dbReference>
<comment type="caution">
    <text evidence="2">The sequence shown here is derived from an EMBL/GenBank/DDBJ whole genome shotgun (WGS) entry which is preliminary data.</text>
</comment>
<gene>
    <name evidence="2" type="ORF">GX576_08570</name>
</gene>
<evidence type="ECO:0000313" key="2">
    <source>
        <dbReference type="EMBL" id="NLF54430.1"/>
    </source>
</evidence>
<dbReference type="Proteomes" id="UP000536534">
    <property type="component" value="Unassembled WGS sequence"/>
</dbReference>
<accession>A0A7X7R7R6</accession>
<evidence type="ECO:0000313" key="3">
    <source>
        <dbReference type="Proteomes" id="UP000536534"/>
    </source>
</evidence>
<sequence length="278" mass="29654">MTTGFDPRRFKAMERAGFNRIAGRYADSAHLRVELAEALLAAAAVAPGERVLDLASGPCLLAADAAHRTQPGGLVLATDIAESMLAEGARRCGPRNGLLFAAADAEHLCLADGCMDAVLAGLALFMFPHPERALVEMHRVLVPGGRLVLSVWSERERVPLIARAQDCIARLLPSPKVARPSVFRFGTPAVLEESLRSAGFDEITLAPCRFSCRFADAEAYWQAFLDLAGGAAEALGRLPEATGAALRAAVEHDLEVHRDPEGGFTVPAEALVAVARRR</sequence>
<dbReference type="Pfam" id="PF08241">
    <property type="entry name" value="Methyltransf_11"/>
    <property type="match status" value="1"/>
</dbReference>
<dbReference type="AlphaFoldDB" id="A0A7X7R7R6"/>
<dbReference type="GO" id="GO:0008757">
    <property type="term" value="F:S-adenosylmethionine-dependent methyltransferase activity"/>
    <property type="evidence" value="ECO:0007669"/>
    <property type="project" value="InterPro"/>
</dbReference>
<protein>
    <submittedName>
        <fullName evidence="2">Methyltransferase domain-containing protein</fullName>
    </submittedName>
</protein>
<dbReference type="SUPFAM" id="SSF53335">
    <property type="entry name" value="S-adenosyl-L-methionine-dependent methyltransferases"/>
    <property type="match status" value="1"/>
</dbReference>
<organism evidence="2 3">
    <name type="scientific">Thauera phenolivorans</name>
    <dbReference type="NCBI Taxonomy" id="1792543"/>
    <lineage>
        <taxon>Bacteria</taxon>
        <taxon>Pseudomonadati</taxon>
        <taxon>Pseudomonadota</taxon>
        <taxon>Betaproteobacteria</taxon>
        <taxon>Rhodocyclales</taxon>
        <taxon>Zoogloeaceae</taxon>
        <taxon>Thauera</taxon>
    </lineage>
</organism>
<dbReference type="EMBL" id="JAAYYV010000221">
    <property type="protein sequence ID" value="NLF54430.1"/>
    <property type="molecule type" value="Genomic_DNA"/>
</dbReference>
<reference evidence="2 3" key="1">
    <citation type="journal article" date="2020" name="Biotechnol. Biofuels">
        <title>New insights from the biogas microbiome by comprehensive genome-resolved metagenomics of nearly 1600 species originating from multiple anaerobic digesters.</title>
        <authorList>
            <person name="Campanaro S."/>
            <person name="Treu L."/>
            <person name="Rodriguez-R L.M."/>
            <person name="Kovalovszki A."/>
            <person name="Ziels R.M."/>
            <person name="Maus I."/>
            <person name="Zhu X."/>
            <person name="Kougias P.G."/>
            <person name="Basile A."/>
            <person name="Luo G."/>
            <person name="Schluter A."/>
            <person name="Konstantinidis K.T."/>
            <person name="Angelidaki I."/>
        </authorList>
    </citation>
    <scope>NUCLEOTIDE SEQUENCE [LARGE SCALE GENOMIC DNA]</scope>
    <source>
        <strain evidence="2">AS06rmzACSIP_256</strain>
    </source>
</reference>
<keyword evidence="2" id="KW-0808">Transferase</keyword>
<dbReference type="OrthoDB" id="529208at2"/>
<dbReference type="PANTHER" id="PTHR43591:SF24">
    <property type="entry name" value="2-METHOXY-6-POLYPRENYL-1,4-BENZOQUINOL METHYLASE, MITOCHONDRIAL"/>
    <property type="match status" value="1"/>
</dbReference>
<dbReference type="PANTHER" id="PTHR43591">
    <property type="entry name" value="METHYLTRANSFERASE"/>
    <property type="match status" value="1"/>
</dbReference>
<dbReference type="InterPro" id="IPR029063">
    <property type="entry name" value="SAM-dependent_MTases_sf"/>
</dbReference>
<keyword evidence="2" id="KW-0489">Methyltransferase</keyword>
<dbReference type="GO" id="GO:0032259">
    <property type="term" value="P:methylation"/>
    <property type="evidence" value="ECO:0007669"/>
    <property type="project" value="UniProtKB-KW"/>
</dbReference>
<feature type="domain" description="Methyltransferase type 11" evidence="1">
    <location>
        <begin position="52"/>
        <end position="149"/>
    </location>
</feature>
<dbReference type="InterPro" id="IPR013216">
    <property type="entry name" value="Methyltransf_11"/>
</dbReference>
<dbReference type="CDD" id="cd02440">
    <property type="entry name" value="AdoMet_MTases"/>
    <property type="match status" value="1"/>
</dbReference>
<dbReference type="RefSeq" id="WP_068808797.1">
    <property type="nucleotide sequence ID" value="NZ_MBFM01000004.1"/>
</dbReference>
<proteinExistence type="predicted"/>